<dbReference type="Pfam" id="PF04124">
    <property type="entry name" value="Dor1"/>
    <property type="match status" value="1"/>
</dbReference>
<sequence>MATEPAGSLDVDALTNVAIRLQLIDGPDSFRSPAHQRELMRYLQELLASPEAVLSQQPARQQAAAVTARHQISELCAKHADKFVRVQASFDEMRSVLERADRRLGSLVDTHLPRLGQAAAAFEAEAPRALTTRQDASHRKEACASSILDVLSMSPHVRRYVSQGQYEQALQLLQDMVSVLPQAAATSHTPVRDDLFHTLAYTQRVLIQALCDEPMPLSQARHTATLLFRAISMARGAFADTDVDLRPFDVCYEFLRTRMQRVQASLSLEDMLKAMEAWHDSVHASCTWALSLWIEDVVPGSAVDPACYHLLGSFVTHAVDKLFTRLSAHVYTATHDLPGPARRWASAAEHLDALYTKLVALSDSLADMGAALELELLPYAGDVSSPLSAWDHGALSLWHTALAAIEWDRDGALPATHAPAPSAHAVPPSLKDFPQLFHGAVQLVAALNTLRCFAPHRIATYAIEALGTHLAQHVPTGEAPRTCFVHVLAPWAAAALVQGVWDDDRDAMAALCACPAWAEVHTMHTTRGRV</sequence>
<name>A0AAF0ENU3_9BASI</name>
<dbReference type="Proteomes" id="UP001213623">
    <property type="component" value="Chromosome 2"/>
</dbReference>
<dbReference type="PANTHER" id="PTHR21311:SF0">
    <property type="entry name" value="CONSERVED OLIGOMERIC GOLGI COMPLEX SUBUNIT 8"/>
    <property type="match status" value="1"/>
</dbReference>
<comment type="subcellular location">
    <subcellularLocation>
        <location evidence="1">Golgi apparatus membrane</location>
        <topology evidence="1">Peripheral membrane protein</topology>
    </subcellularLocation>
</comment>
<dbReference type="InterPro" id="IPR007255">
    <property type="entry name" value="COG8"/>
</dbReference>
<dbReference type="PANTHER" id="PTHR21311">
    <property type="entry name" value="CONSERVED OLIGOMERIC GOLGI COMPLEX COMPONENT 8"/>
    <property type="match status" value="1"/>
</dbReference>
<evidence type="ECO:0000256" key="5">
    <source>
        <dbReference type="ARBA" id="ARBA00022927"/>
    </source>
</evidence>
<evidence type="ECO:0000313" key="10">
    <source>
        <dbReference type="Proteomes" id="UP001213623"/>
    </source>
</evidence>
<keyword evidence="6" id="KW-0333">Golgi apparatus</keyword>
<keyword evidence="10" id="KW-1185">Reference proteome</keyword>
<evidence type="ECO:0000256" key="4">
    <source>
        <dbReference type="ARBA" id="ARBA00022448"/>
    </source>
</evidence>
<gene>
    <name evidence="9" type="ORF">MNAN1_001137</name>
</gene>
<dbReference type="GO" id="GO:0015031">
    <property type="term" value="P:protein transport"/>
    <property type="evidence" value="ECO:0007669"/>
    <property type="project" value="UniProtKB-KW"/>
</dbReference>
<dbReference type="GO" id="GO:0000139">
    <property type="term" value="C:Golgi membrane"/>
    <property type="evidence" value="ECO:0007669"/>
    <property type="project" value="UniProtKB-SubCell"/>
</dbReference>
<comment type="similarity">
    <text evidence="2">Belongs to the COG8 family.</text>
</comment>
<proteinExistence type="inferred from homology"/>
<evidence type="ECO:0000313" key="9">
    <source>
        <dbReference type="EMBL" id="WFD26161.1"/>
    </source>
</evidence>
<reference evidence="9" key="1">
    <citation type="submission" date="2023-03" db="EMBL/GenBank/DDBJ databases">
        <title>Mating type loci evolution in Malassezia.</title>
        <authorList>
            <person name="Coelho M.A."/>
        </authorList>
    </citation>
    <scope>NUCLEOTIDE SEQUENCE</scope>
    <source>
        <strain evidence="9">CBS 9557</strain>
    </source>
</reference>
<keyword evidence="7" id="KW-0472">Membrane</keyword>
<evidence type="ECO:0000256" key="3">
    <source>
        <dbReference type="ARBA" id="ARBA00020983"/>
    </source>
</evidence>
<dbReference type="GO" id="GO:0017119">
    <property type="term" value="C:Golgi transport complex"/>
    <property type="evidence" value="ECO:0007669"/>
    <property type="project" value="InterPro"/>
</dbReference>
<protein>
    <recommendedName>
        <fullName evidence="3">Conserved oligomeric Golgi complex subunit 8</fullName>
    </recommendedName>
    <alternativeName>
        <fullName evidence="8">Component of oligomeric Golgi complex 8</fullName>
    </alternativeName>
</protein>
<organism evidence="9 10">
    <name type="scientific">Malassezia nana</name>
    <dbReference type="NCBI Taxonomy" id="180528"/>
    <lineage>
        <taxon>Eukaryota</taxon>
        <taxon>Fungi</taxon>
        <taxon>Dikarya</taxon>
        <taxon>Basidiomycota</taxon>
        <taxon>Ustilaginomycotina</taxon>
        <taxon>Malasseziomycetes</taxon>
        <taxon>Malasseziales</taxon>
        <taxon>Malasseziaceae</taxon>
        <taxon>Malassezia</taxon>
    </lineage>
</organism>
<keyword evidence="4" id="KW-0813">Transport</keyword>
<evidence type="ECO:0000256" key="2">
    <source>
        <dbReference type="ARBA" id="ARBA00006419"/>
    </source>
</evidence>
<dbReference type="AlphaFoldDB" id="A0AAF0ENU3"/>
<dbReference type="EMBL" id="CP119893">
    <property type="protein sequence ID" value="WFD26161.1"/>
    <property type="molecule type" value="Genomic_DNA"/>
</dbReference>
<evidence type="ECO:0000256" key="6">
    <source>
        <dbReference type="ARBA" id="ARBA00023034"/>
    </source>
</evidence>
<evidence type="ECO:0000256" key="7">
    <source>
        <dbReference type="ARBA" id="ARBA00023136"/>
    </source>
</evidence>
<evidence type="ECO:0000256" key="1">
    <source>
        <dbReference type="ARBA" id="ARBA00004395"/>
    </source>
</evidence>
<accession>A0AAF0ENU3</accession>
<evidence type="ECO:0000256" key="8">
    <source>
        <dbReference type="ARBA" id="ARBA00031347"/>
    </source>
</evidence>
<dbReference type="GO" id="GO:0006891">
    <property type="term" value="P:intra-Golgi vesicle-mediated transport"/>
    <property type="evidence" value="ECO:0007669"/>
    <property type="project" value="TreeGrafter"/>
</dbReference>
<keyword evidence="5" id="KW-0653">Protein transport</keyword>